<name>A0ACC0CLS4_9PEZI</name>
<protein>
    <submittedName>
        <fullName evidence="1">Uncharacterized protein</fullName>
    </submittedName>
</protein>
<evidence type="ECO:0000313" key="2">
    <source>
        <dbReference type="Proteomes" id="UP001497680"/>
    </source>
</evidence>
<sequence>MAVPTFTRLTALFPPGIDKHTFDFDLGNDSDHNLFVVENSSHDPNEDSLLSLYAVASLNDGPVAGISKPAKSDIALLDRLDLKTAIIVYHPNTHKWHNYVMNNCKLMGHASFLFCMTVKGRDEAFEWRASKGSEIRAVHQHRHAHGFKLVRMGHAGPSGGRGGKRSARQDGESRDGLEIVAVWATHDHHREKKRPFTFQLYGSGAAGELGGEFPLLALMTALKIYSIGDKFMNVPKPKKK</sequence>
<evidence type="ECO:0000313" key="1">
    <source>
        <dbReference type="EMBL" id="KAI6081337.1"/>
    </source>
</evidence>
<gene>
    <name evidence="1" type="ORF">F4821DRAFT_265024</name>
</gene>
<proteinExistence type="predicted"/>
<dbReference type="Proteomes" id="UP001497680">
    <property type="component" value="Unassembled WGS sequence"/>
</dbReference>
<comment type="caution">
    <text evidence="1">The sequence shown here is derived from an EMBL/GenBank/DDBJ whole genome shotgun (WGS) entry which is preliminary data.</text>
</comment>
<accession>A0ACC0CLS4</accession>
<reference evidence="1 2" key="1">
    <citation type="journal article" date="2022" name="New Phytol.">
        <title>Ecological generalism drives hyperdiversity of secondary metabolite gene clusters in xylarialean endophytes.</title>
        <authorList>
            <person name="Franco M.E.E."/>
            <person name="Wisecaver J.H."/>
            <person name="Arnold A.E."/>
            <person name="Ju Y.M."/>
            <person name="Slot J.C."/>
            <person name="Ahrendt S."/>
            <person name="Moore L.P."/>
            <person name="Eastman K.E."/>
            <person name="Scott K."/>
            <person name="Konkel Z."/>
            <person name="Mondo S.J."/>
            <person name="Kuo A."/>
            <person name="Hayes R.D."/>
            <person name="Haridas S."/>
            <person name="Andreopoulos B."/>
            <person name="Riley R."/>
            <person name="LaButti K."/>
            <person name="Pangilinan J."/>
            <person name="Lipzen A."/>
            <person name="Amirebrahimi M."/>
            <person name="Yan J."/>
            <person name="Adam C."/>
            <person name="Keymanesh K."/>
            <person name="Ng V."/>
            <person name="Louie K."/>
            <person name="Northen T."/>
            <person name="Drula E."/>
            <person name="Henrissat B."/>
            <person name="Hsieh H.M."/>
            <person name="Youens-Clark K."/>
            <person name="Lutzoni F."/>
            <person name="Miadlikowska J."/>
            <person name="Eastwood D.C."/>
            <person name="Hamelin R.C."/>
            <person name="Grigoriev I.V."/>
            <person name="U'Ren J.M."/>
        </authorList>
    </citation>
    <scope>NUCLEOTIDE SEQUENCE [LARGE SCALE GENOMIC DNA]</scope>
    <source>
        <strain evidence="1 2">ER1909</strain>
    </source>
</reference>
<dbReference type="EMBL" id="MU394399">
    <property type="protein sequence ID" value="KAI6081337.1"/>
    <property type="molecule type" value="Genomic_DNA"/>
</dbReference>
<organism evidence="1 2">
    <name type="scientific">Hypoxylon rubiginosum</name>
    <dbReference type="NCBI Taxonomy" id="110542"/>
    <lineage>
        <taxon>Eukaryota</taxon>
        <taxon>Fungi</taxon>
        <taxon>Dikarya</taxon>
        <taxon>Ascomycota</taxon>
        <taxon>Pezizomycotina</taxon>
        <taxon>Sordariomycetes</taxon>
        <taxon>Xylariomycetidae</taxon>
        <taxon>Xylariales</taxon>
        <taxon>Hypoxylaceae</taxon>
        <taxon>Hypoxylon</taxon>
    </lineage>
</organism>
<keyword evidence="2" id="KW-1185">Reference proteome</keyword>